<keyword evidence="4" id="KW-0443">Lipid metabolism</keyword>
<dbReference type="RefSeq" id="WP_188610392.1">
    <property type="nucleotide sequence ID" value="NZ_BMGG01000006.1"/>
</dbReference>
<dbReference type="PANTHER" id="PTHR43180">
    <property type="entry name" value="3-OXOACYL-(ACYL-CARRIER-PROTEIN) REDUCTASE (AFU_ORTHOLOGUE AFUA_6G11210)"/>
    <property type="match status" value="1"/>
</dbReference>
<evidence type="ECO:0000313" key="6">
    <source>
        <dbReference type="EMBL" id="GGC72938.1"/>
    </source>
</evidence>
<proteinExistence type="inferred from homology"/>
<dbReference type="Pfam" id="PF13561">
    <property type="entry name" value="adh_short_C2"/>
    <property type="match status" value="1"/>
</dbReference>
<keyword evidence="3" id="KW-0520">NAD</keyword>
<evidence type="ECO:0000256" key="4">
    <source>
        <dbReference type="ARBA" id="ARBA00023098"/>
    </source>
</evidence>
<evidence type="ECO:0000313" key="7">
    <source>
        <dbReference type="Proteomes" id="UP000637002"/>
    </source>
</evidence>
<dbReference type="FunFam" id="3.40.50.720:FF:000084">
    <property type="entry name" value="Short-chain dehydrogenase reductase"/>
    <property type="match status" value="1"/>
</dbReference>
<keyword evidence="2" id="KW-0560">Oxidoreductase</keyword>
<comment type="similarity">
    <text evidence="1">Belongs to the short-chain dehydrogenases/reductases (SDR) family.</text>
</comment>
<dbReference type="PANTHER" id="PTHR43180:SF28">
    <property type="entry name" value="NAD(P)-BINDING ROSSMANN-FOLD SUPERFAMILY PROTEIN"/>
    <property type="match status" value="1"/>
</dbReference>
<dbReference type="PRINTS" id="PR00080">
    <property type="entry name" value="SDRFAMILY"/>
</dbReference>
<comment type="caution">
    <text evidence="6">The sequence shown here is derived from an EMBL/GenBank/DDBJ whole genome shotgun (WGS) entry which is preliminary data.</text>
</comment>
<dbReference type="PROSITE" id="PS00061">
    <property type="entry name" value="ADH_SHORT"/>
    <property type="match status" value="1"/>
</dbReference>
<accession>A0A916UGV6</accession>
<dbReference type="InterPro" id="IPR020904">
    <property type="entry name" value="Sc_DH/Rdtase_CS"/>
</dbReference>
<evidence type="ECO:0000256" key="2">
    <source>
        <dbReference type="ARBA" id="ARBA00023002"/>
    </source>
</evidence>
<gene>
    <name evidence="6" type="ORF">GCM10010994_34140</name>
</gene>
<dbReference type="GO" id="GO:0016491">
    <property type="term" value="F:oxidoreductase activity"/>
    <property type="evidence" value="ECO:0007669"/>
    <property type="project" value="UniProtKB-KW"/>
</dbReference>
<dbReference type="NCBIfam" id="NF005559">
    <property type="entry name" value="PRK07231.1"/>
    <property type="match status" value="1"/>
</dbReference>
<dbReference type="AlphaFoldDB" id="A0A916UGV6"/>
<name>A0A916UGV6_9HYPH</name>
<sequence>MPLVKDKVAIITGATSGIGEATVALFVAEGAHVVFTGRRRAEGEAIAARHGGRAVFVQADATLEADWIQVVDGTLQRFGRVDCLFNNAGGPAPTGGIASIPVDGFDAAMALLVRSVMLGMKHVAPPMVAQGSGSIINNASIAAHLAGYSSSLIYGAAKAAVLHLTKCVAMELGEHNVRVNSISPGTIATGILPKALGVEAAAADRLAEGMKATMAKAQPIPRAGLPDDIAQCALYLASDRSSFVNGTDLVVDGGMIGGRMFTPHQDSLRAMREAFGR</sequence>
<keyword evidence="5" id="KW-0753">Steroid metabolism</keyword>
<evidence type="ECO:0000256" key="5">
    <source>
        <dbReference type="ARBA" id="ARBA00023221"/>
    </source>
</evidence>
<dbReference type="PRINTS" id="PR00081">
    <property type="entry name" value="GDHRDH"/>
</dbReference>
<reference evidence="6" key="2">
    <citation type="submission" date="2020-09" db="EMBL/GenBank/DDBJ databases">
        <authorList>
            <person name="Sun Q."/>
            <person name="Zhou Y."/>
        </authorList>
    </citation>
    <scope>NUCLEOTIDE SEQUENCE</scope>
    <source>
        <strain evidence="6">CGMCC 1.12919</strain>
    </source>
</reference>
<dbReference type="InterPro" id="IPR002347">
    <property type="entry name" value="SDR_fam"/>
</dbReference>
<dbReference type="Proteomes" id="UP000637002">
    <property type="component" value="Unassembled WGS sequence"/>
</dbReference>
<dbReference type="InterPro" id="IPR036291">
    <property type="entry name" value="NAD(P)-bd_dom_sf"/>
</dbReference>
<dbReference type="SUPFAM" id="SSF51735">
    <property type="entry name" value="NAD(P)-binding Rossmann-fold domains"/>
    <property type="match status" value="1"/>
</dbReference>
<organism evidence="6 7">
    <name type="scientific">Chelatococcus reniformis</name>
    <dbReference type="NCBI Taxonomy" id="1494448"/>
    <lineage>
        <taxon>Bacteria</taxon>
        <taxon>Pseudomonadati</taxon>
        <taxon>Pseudomonadota</taxon>
        <taxon>Alphaproteobacteria</taxon>
        <taxon>Hyphomicrobiales</taxon>
        <taxon>Chelatococcaceae</taxon>
        <taxon>Chelatococcus</taxon>
    </lineage>
</organism>
<dbReference type="EMBL" id="BMGG01000006">
    <property type="protein sequence ID" value="GGC72938.1"/>
    <property type="molecule type" value="Genomic_DNA"/>
</dbReference>
<evidence type="ECO:0000256" key="3">
    <source>
        <dbReference type="ARBA" id="ARBA00023027"/>
    </source>
</evidence>
<keyword evidence="7" id="KW-1185">Reference proteome</keyword>
<dbReference type="Gene3D" id="3.40.50.720">
    <property type="entry name" value="NAD(P)-binding Rossmann-like Domain"/>
    <property type="match status" value="1"/>
</dbReference>
<evidence type="ECO:0000256" key="1">
    <source>
        <dbReference type="ARBA" id="ARBA00006484"/>
    </source>
</evidence>
<protein>
    <submittedName>
        <fullName evidence="6">Oxidoreductase</fullName>
    </submittedName>
</protein>
<reference evidence="6" key="1">
    <citation type="journal article" date="2014" name="Int. J. Syst. Evol. Microbiol.">
        <title>Complete genome sequence of Corynebacterium casei LMG S-19264T (=DSM 44701T), isolated from a smear-ripened cheese.</title>
        <authorList>
            <consortium name="US DOE Joint Genome Institute (JGI-PGF)"/>
            <person name="Walter F."/>
            <person name="Albersmeier A."/>
            <person name="Kalinowski J."/>
            <person name="Ruckert C."/>
        </authorList>
    </citation>
    <scope>NUCLEOTIDE SEQUENCE</scope>
    <source>
        <strain evidence="6">CGMCC 1.12919</strain>
    </source>
</reference>
<dbReference type="GO" id="GO:0008202">
    <property type="term" value="P:steroid metabolic process"/>
    <property type="evidence" value="ECO:0007669"/>
    <property type="project" value="UniProtKB-KW"/>
</dbReference>
<dbReference type="CDD" id="cd05233">
    <property type="entry name" value="SDR_c"/>
    <property type="match status" value="1"/>
</dbReference>